<sequence>MGGGFARQSRACGRFGRHADSVRRRSMQTRSAETQQELYNRLVSLQELHQQLAREIEQKEGRSDIDDLTLHRLKKEKLLAKDKIIMLQSQLEPDKRA</sequence>
<dbReference type="InterPro" id="IPR038444">
    <property type="entry name" value="DUF465_sf"/>
</dbReference>
<dbReference type="EMBL" id="CP000010">
    <property type="protein sequence ID" value="AAU47530.1"/>
    <property type="molecule type" value="Genomic_DNA"/>
</dbReference>
<evidence type="ECO:0000313" key="3">
    <source>
        <dbReference type="EMBL" id="AAU47530.1"/>
    </source>
</evidence>
<keyword evidence="1" id="KW-0175">Coiled coil</keyword>
<dbReference type="InterPro" id="IPR007420">
    <property type="entry name" value="DUF465"/>
</dbReference>
<organism evidence="3 4">
    <name type="scientific">Burkholderia mallei (strain ATCC 23344)</name>
    <dbReference type="NCBI Taxonomy" id="243160"/>
    <lineage>
        <taxon>Bacteria</taxon>
        <taxon>Pseudomonadati</taxon>
        <taxon>Pseudomonadota</taxon>
        <taxon>Betaproteobacteria</taxon>
        <taxon>Burkholderiales</taxon>
        <taxon>Burkholderiaceae</taxon>
        <taxon>Burkholderia</taxon>
        <taxon>pseudomallei group</taxon>
    </lineage>
</organism>
<dbReference type="HOGENOM" id="CLU_175516_0_0_4"/>
<reference evidence="3 4" key="1">
    <citation type="journal article" date="2004" name="Proc. Natl. Acad. Sci. U.S.A.">
        <title>Structural flexibility in the Burkholderia mallei genome.</title>
        <authorList>
            <person name="Nierman W.C."/>
            <person name="DeShazer D."/>
            <person name="Kim H.S."/>
            <person name="Tettelin H."/>
            <person name="Nelson K.E."/>
            <person name="Feldblyum T."/>
            <person name="Ulrich R.L."/>
            <person name="Ronning C.M."/>
            <person name="Brinkac L.M."/>
            <person name="Daugherty S.C."/>
            <person name="Davidsen T.D."/>
            <person name="Deboy R.T."/>
            <person name="Dimitrov G."/>
            <person name="Dodson R.J."/>
            <person name="Durkin A.S."/>
            <person name="Gwinn M.L."/>
            <person name="Haft D.H."/>
            <person name="Khouri H."/>
            <person name="Kolonay J.F."/>
            <person name="Madupu R."/>
            <person name="Mohammoud Y."/>
            <person name="Nelson W.C."/>
            <person name="Radune D."/>
            <person name="Romero C.M."/>
            <person name="Sarria S."/>
            <person name="Selengut J."/>
            <person name="Shamblin C."/>
            <person name="Sullivan S.A."/>
            <person name="White O."/>
            <person name="Yu Y."/>
            <person name="Zafar N."/>
            <person name="Zhou L."/>
            <person name="Fraser C.M."/>
        </authorList>
    </citation>
    <scope>NUCLEOTIDE SEQUENCE [LARGE SCALE GENOMIC DNA]</scope>
    <source>
        <strain evidence="3 4">ATCC 23344</strain>
    </source>
</reference>
<evidence type="ECO:0000313" key="4">
    <source>
        <dbReference type="Proteomes" id="UP000006693"/>
    </source>
</evidence>
<feature type="region of interest" description="Disordered" evidence="2">
    <location>
        <begin position="1"/>
        <end position="33"/>
    </location>
</feature>
<protein>
    <recommendedName>
        <fullName evidence="5">DUF465 domain-containing protein</fullName>
    </recommendedName>
</protein>
<evidence type="ECO:0008006" key="5">
    <source>
        <dbReference type="Google" id="ProtNLM"/>
    </source>
</evidence>
<feature type="coiled-coil region" evidence="1">
    <location>
        <begin position="35"/>
        <end position="62"/>
    </location>
</feature>
<dbReference type="Proteomes" id="UP000006693">
    <property type="component" value="Chromosome 1"/>
</dbReference>
<keyword evidence="4" id="KW-1185">Reference proteome</keyword>
<dbReference type="PATRIC" id="fig|243160.12.peg.1364"/>
<evidence type="ECO:0000256" key="2">
    <source>
        <dbReference type="SAM" id="MobiDB-lite"/>
    </source>
</evidence>
<dbReference type="AlphaFoldDB" id="A0A0H2WDR3"/>
<dbReference type="KEGG" id="bma:BMA1327"/>
<name>A0A0H2WDR3_BURMA</name>
<dbReference type="Gene3D" id="6.10.280.50">
    <property type="match status" value="1"/>
</dbReference>
<proteinExistence type="predicted"/>
<dbReference type="Pfam" id="PF04325">
    <property type="entry name" value="DUF465"/>
    <property type="match status" value="1"/>
</dbReference>
<accession>A0A0H2WDR3</accession>
<evidence type="ECO:0000256" key="1">
    <source>
        <dbReference type="SAM" id="Coils"/>
    </source>
</evidence>
<gene>
    <name evidence="3" type="ordered locus">BMA1327</name>
</gene>